<name>A0ABX1LWX9_9CYAN</name>
<dbReference type="Proteomes" id="UP000738376">
    <property type="component" value="Unassembled WGS sequence"/>
</dbReference>
<accession>A0ABX1LWX9</accession>
<gene>
    <name evidence="1" type="ORF">HC246_22380</name>
</gene>
<evidence type="ECO:0000313" key="1">
    <source>
        <dbReference type="EMBL" id="NMF60698.1"/>
    </source>
</evidence>
<comment type="caution">
    <text evidence="1">The sequence shown here is derived from an EMBL/GenBank/DDBJ whole genome shotgun (WGS) entry which is preliminary data.</text>
</comment>
<proteinExistence type="predicted"/>
<dbReference type="Pfam" id="PF13384">
    <property type="entry name" value="HTH_23"/>
    <property type="match status" value="1"/>
</dbReference>
<reference evidence="1 2" key="1">
    <citation type="submission" date="2020-03" db="EMBL/GenBank/DDBJ databases">
        <title>Draft Genome Sequence of 2-Methylisoborneol Producing Pseudanabaena yagii Strain GIHE-NHR1 Isolated from North Han River in South Korea.</title>
        <authorList>
            <person name="Jeong J."/>
        </authorList>
    </citation>
    <scope>NUCLEOTIDE SEQUENCE [LARGE SCALE GENOMIC DNA]</scope>
    <source>
        <strain evidence="1 2">GIHE-NHR1</strain>
    </source>
</reference>
<organism evidence="1 2">
    <name type="scientific">Pseudanabaena yagii GIHE-NHR1</name>
    <dbReference type="NCBI Taxonomy" id="2722753"/>
    <lineage>
        <taxon>Bacteria</taxon>
        <taxon>Bacillati</taxon>
        <taxon>Cyanobacteriota</taxon>
        <taxon>Cyanophyceae</taxon>
        <taxon>Pseudanabaenales</taxon>
        <taxon>Pseudanabaenaceae</taxon>
        <taxon>Pseudanabaena</taxon>
        <taxon>Pseudanabaena yagii</taxon>
    </lineage>
</organism>
<keyword evidence="2" id="KW-1185">Reference proteome</keyword>
<evidence type="ECO:0000313" key="2">
    <source>
        <dbReference type="Proteomes" id="UP000738376"/>
    </source>
</evidence>
<sequence length="72" mass="8764">MLRITFTKEEIDALHYERFHHPHPRVQRKMEALYLKSQKYAHKEIIQLLRISEPTLLNYLRDYKEGGISKLK</sequence>
<feature type="non-terminal residue" evidence="1">
    <location>
        <position position="72"/>
    </location>
</feature>
<dbReference type="RefSeq" id="WP_169365617.1">
    <property type="nucleotide sequence ID" value="NZ_JAAVJL010000003.1"/>
</dbReference>
<dbReference type="EMBL" id="JAAVJL010000003">
    <property type="protein sequence ID" value="NMF60698.1"/>
    <property type="molecule type" value="Genomic_DNA"/>
</dbReference>
<protein>
    <submittedName>
        <fullName evidence="1">Helix-turn-helix domain-containing protein</fullName>
    </submittedName>
</protein>